<dbReference type="FunFam" id="1.10.150.50:FF:000002">
    <property type="entry name" value="PTPRF interacting protein alpha 1"/>
    <property type="match status" value="1"/>
</dbReference>
<feature type="coiled-coil region" evidence="4">
    <location>
        <begin position="557"/>
        <end position="598"/>
    </location>
</feature>
<feature type="region of interest" description="Disordered" evidence="5">
    <location>
        <begin position="453"/>
        <end position="491"/>
    </location>
</feature>
<evidence type="ECO:0000256" key="1">
    <source>
        <dbReference type="ARBA" id="ARBA00007026"/>
    </source>
</evidence>
<dbReference type="CDD" id="cd09562">
    <property type="entry name" value="SAM_liprin-alpha1_2_3_4_repeat1"/>
    <property type="match status" value="1"/>
</dbReference>
<organism evidence="7 8">
    <name type="scientific">Melipona quadrifasciata</name>
    <dbReference type="NCBI Taxonomy" id="166423"/>
    <lineage>
        <taxon>Eukaryota</taxon>
        <taxon>Metazoa</taxon>
        <taxon>Ecdysozoa</taxon>
        <taxon>Arthropoda</taxon>
        <taxon>Hexapoda</taxon>
        <taxon>Insecta</taxon>
        <taxon>Pterygota</taxon>
        <taxon>Neoptera</taxon>
        <taxon>Endopterygota</taxon>
        <taxon>Hymenoptera</taxon>
        <taxon>Apocrita</taxon>
        <taxon>Aculeata</taxon>
        <taxon>Apoidea</taxon>
        <taxon>Anthophila</taxon>
        <taxon>Apidae</taxon>
        <taxon>Melipona</taxon>
    </lineage>
</organism>
<dbReference type="SMART" id="SM00454">
    <property type="entry name" value="SAM"/>
    <property type="match status" value="3"/>
</dbReference>
<reference evidence="7 8" key="1">
    <citation type="submission" date="2015-07" db="EMBL/GenBank/DDBJ databases">
        <title>The genome of Melipona quadrifasciata.</title>
        <authorList>
            <person name="Pan H."/>
            <person name="Kapheim K."/>
        </authorList>
    </citation>
    <scope>NUCLEOTIDE SEQUENCE [LARGE SCALE GENOMIC DNA]</scope>
    <source>
        <strain evidence="7">0111107301</strain>
        <tissue evidence="7">Whole body</tissue>
    </source>
</reference>
<dbReference type="InterPro" id="IPR037621">
    <property type="entry name" value="LIP-1_SAM_2"/>
</dbReference>
<feature type="coiled-coil region" evidence="4">
    <location>
        <begin position="326"/>
        <end position="360"/>
    </location>
</feature>
<evidence type="ECO:0000313" key="8">
    <source>
        <dbReference type="Proteomes" id="UP000053105"/>
    </source>
</evidence>
<dbReference type="InterPro" id="IPR001660">
    <property type="entry name" value="SAM"/>
</dbReference>
<feature type="region of interest" description="Disordered" evidence="5">
    <location>
        <begin position="657"/>
        <end position="695"/>
    </location>
</feature>
<dbReference type="PANTHER" id="PTHR12587:SF20">
    <property type="entry name" value="LIPRIN-ALPHA, ISOFORM E"/>
    <property type="match status" value="1"/>
</dbReference>
<name>A0A0M8ZZZ7_9HYME</name>
<feature type="compositionally biased region" description="Basic and acidic residues" evidence="5">
    <location>
        <begin position="125"/>
        <end position="149"/>
    </location>
</feature>
<feature type="domain" description="SAM" evidence="6">
    <location>
        <begin position="1122"/>
        <end position="1178"/>
    </location>
</feature>
<dbReference type="GO" id="GO:0050808">
    <property type="term" value="P:synapse organization"/>
    <property type="evidence" value="ECO:0007669"/>
    <property type="project" value="TreeGrafter"/>
</dbReference>
<gene>
    <name evidence="7" type="ORF">WN51_00270</name>
</gene>
<evidence type="ECO:0000256" key="4">
    <source>
        <dbReference type="SAM" id="Coils"/>
    </source>
</evidence>
<dbReference type="PROSITE" id="PS50105">
    <property type="entry name" value="SAM_DOMAIN"/>
    <property type="match status" value="3"/>
</dbReference>
<keyword evidence="8" id="KW-1185">Reference proteome</keyword>
<feature type="coiled-coil region" evidence="4">
    <location>
        <begin position="181"/>
        <end position="299"/>
    </location>
</feature>
<dbReference type="PANTHER" id="PTHR12587">
    <property type="entry name" value="LAR INTERACTING PROTEIN LIP -RELATED PROTEIN"/>
    <property type="match status" value="1"/>
</dbReference>
<dbReference type="InterPro" id="IPR013761">
    <property type="entry name" value="SAM/pointed_sf"/>
</dbReference>
<feature type="compositionally biased region" description="Low complexity" evidence="5">
    <location>
        <begin position="878"/>
        <end position="889"/>
    </location>
</feature>
<feature type="domain" description="SAM" evidence="6">
    <location>
        <begin position="1029"/>
        <end position="1095"/>
    </location>
</feature>
<dbReference type="EMBL" id="KQ435791">
    <property type="protein sequence ID" value="KOX74367.1"/>
    <property type="molecule type" value="Genomic_DNA"/>
</dbReference>
<feature type="coiled-coil region" evidence="4">
    <location>
        <begin position="390"/>
        <end position="434"/>
    </location>
</feature>
<feature type="non-terminal residue" evidence="7">
    <location>
        <position position="1"/>
    </location>
</feature>
<dbReference type="GO" id="GO:0005737">
    <property type="term" value="C:cytoplasm"/>
    <property type="evidence" value="ECO:0007669"/>
    <property type="project" value="UniProtKB-ARBA"/>
</dbReference>
<proteinExistence type="inferred from homology"/>
<keyword evidence="3 4" id="KW-0175">Coiled coil</keyword>
<dbReference type="InterPro" id="IPR037620">
    <property type="entry name" value="LIP-1_SAM_1"/>
</dbReference>
<feature type="coiled-coil region" evidence="4">
    <location>
        <begin position="2"/>
        <end position="43"/>
    </location>
</feature>
<evidence type="ECO:0000256" key="2">
    <source>
        <dbReference type="ARBA" id="ARBA00022737"/>
    </source>
</evidence>
<dbReference type="InterPro" id="IPR029515">
    <property type="entry name" value="Liprin"/>
</dbReference>
<dbReference type="Gene3D" id="1.10.150.50">
    <property type="entry name" value="Transcription Factor, Ets-1"/>
    <property type="match status" value="3"/>
</dbReference>
<dbReference type="SUPFAM" id="SSF47769">
    <property type="entry name" value="SAM/Pointed domain"/>
    <property type="match status" value="3"/>
</dbReference>
<dbReference type="CDD" id="cd09568">
    <property type="entry name" value="SAM_liprin-alpha1_2_3_4_repeat3"/>
    <property type="match status" value="1"/>
</dbReference>
<dbReference type="Proteomes" id="UP000053105">
    <property type="component" value="Unassembled WGS sequence"/>
</dbReference>
<sequence>DFSQLTKELAAARESILEREEEISELKAERNNTRLLLEHLECLVSRHERSLRMTVVKRQAAAQSGVSSEVEVLKALKSLFEHHKALDEKRERLRVALERNTSLEEELVITKEELQQYKLSGHAPKNVEDRPKENGQSEDGTEKSTEIESRLSNGSLDPVDQDSAARVIDLQATLDKQSSELSTWQRRVAELSGRVTELEETLSKTQKDLLKTQETNVKLQRDLRENVAQKEDQEERIATLEKRYLNAQRESTSLHDLNEKLEQELQHKKAQLKLQEEKIAAIQEKLELAEQKLAQYAKLPEMEEQLKQRMEALTQVRRPNQAQERHGSAEDRIQRLETQLEEKNAEVMRVNQRLKMNEEHNTRLSTTVDKLLSESNERLQVHLKERMHALEEKNALTQELEKTRKIAEDLQNEKADIVKELGKARLEIDNVKRQMLQQEIAFNIQQTDALTRSLSPNAVDPGSFSRSASHSSFDTHSLPRRTGKRSAIEEDPSKNYVARTLAEQEWEKLQQAHVLANVQQAFDVSSDAEGDGDNESLFSCAADVISPTGHTDAQTLALMLQEQLDAINNEIRLIQEEKQSTEARAEELESRVGSLEHMNLLARGRSLERASPPLSGRSTPKSHHSPNRDYLHKYHTAPASMSPAHLHQYAASLASPGQLSESLPASQLQLSGEELHSVSERDSTGGAGSGSDAASPLTARSIRLERVAQALAHSQEELRRRTGQAGFPTSGFPAHRLIKDCSTACNLQHMPLCTTYLSGLCGHEMNNFEVNLSDIDGNMYARCHISMPTAPIFEHSGMDEPTDKSDRNEFLEETDISFFHPSYIQACLVHDRHRCLKQTREFRQPRELHRVNVASETSTRISAPCSRHGQHNNSALNSGTPSSPLSSRHSSQDSLHKNNLSGVGLPIGQLSSSHLHMQSTMSPATAAAVAAAQKKKGIKSSLGRFFSKKEKIKGKDTPMPGDMSGMGGASTPADPDYGDSVSVAGTMGSKSDFDRRKKKSPSMFGSMLDSSRHELLAEAMKAGTPFALWNGPTVVAWLELWVGMPTWYVAACRANVKSGAIMSALSDTEIQREIGISNPLHRLKLRLAIQEMVSLTSPSAPKTSRTTLAFGDMNHEWIGNVWLPSLGLPQYRSTFMECLVDARMLDHLTKKDLRGQLRMVDSFHRTSLQYGISCLKRLNYDRQQLEERRRMAEGANVDVLVWSNDRVIRWVQSIGLKEYGNNLLESGVHGALIALDESFDANSFALALQIPTQNTQARQLLEMEFTNLLTVGTERRLDESNSIKS</sequence>
<comment type="similarity">
    <text evidence="1">Belongs to the liprin family. Liprin-alpha subfamily.</text>
</comment>
<dbReference type="InterPro" id="IPR057892">
    <property type="entry name" value="LIP-1_CC2"/>
</dbReference>
<feature type="region of interest" description="Disordered" evidence="5">
    <location>
        <begin position="853"/>
        <end position="902"/>
    </location>
</feature>
<feature type="compositionally biased region" description="Basic and acidic residues" evidence="5">
    <location>
        <begin position="673"/>
        <end position="683"/>
    </location>
</feature>
<dbReference type="FunFam" id="1.10.150.50:FF:000004">
    <property type="entry name" value="PTPRF interacting protein alpha 1"/>
    <property type="match status" value="1"/>
</dbReference>
<feature type="compositionally biased region" description="Polar residues" evidence="5">
    <location>
        <begin position="657"/>
        <end position="670"/>
    </location>
</feature>
<feature type="domain" description="SAM" evidence="6">
    <location>
        <begin position="1202"/>
        <end position="1271"/>
    </location>
</feature>
<feature type="region of interest" description="Disordered" evidence="5">
    <location>
        <begin position="119"/>
        <end position="160"/>
    </location>
</feature>
<dbReference type="Pfam" id="PF07647">
    <property type="entry name" value="SAM_2"/>
    <property type="match status" value="1"/>
</dbReference>
<evidence type="ECO:0000259" key="6">
    <source>
        <dbReference type="PROSITE" id="PS50105"/>
    </source>
</evidence>
<dbReference type="OrthoDB" id="2132119at2759"/>
<evidence type="ECO:0000256" key="5">
    <source>
        <dbReference type="SAM" id="MobiDB-lite"/>
    </source>
</evidence>
<evidence type="ECO:0000256" key="3">
    <source>
        <dbReference type="ARBA" id="ARBA00023054"/>
    </source>
</evidence>
<dbReference type="CDD" id="cd09565">
    <property type="entry name" value="SAM_liprin-alpha1_2_3_4_repeat2"/>
    <property type="match status" value="1"/>
</dbReference>
<evidence type="ECO:0000313" key="7">
    <source>
        <dbReference type="EMBL" id="KOX74367.1"/>
    </source>
</evidence>
<keyword evidence="2" id="KW-0677">Repeat</keyword>
<dbReference type="GO" id="GO:0048786">
    <property type="term" value="C:presynaptic active zone"/>
    <property type="evidence" value="ECO:0007669"/>
    <property type="project" value="TreeGrafter"/>
</dbReference>
<dbReference type="Pfam" id="PF00536">
    <property type="entry name" value="SAM_1"/>
    <property type="match status" value="2"/>
</dbReference>
<dbReference type="STRING" id="166423.A0A0M8ZZZ7"/>
<dbReference type="InterPro" id="IPR037622">
    <property type="entry name" value="LIP-1_SAM_3"/>
</dbReference>
<protein>
    <submittedName>
        <fullName evidence="7">Liprin-alpha-2</fullName>
    </submittedName>
</protein>
<dbReference type="Pfam" id="PF25526">
    <property type="entry name" value="LIP-1"/>
    <property type="match status" value="1"/>
</dbReference>
<feature type="region of interest" description="Disordered" evidence="5">
    <location>
        <begin position="603"/>
        <end position="630"/>
    </location>
</feature>
<accession>A0A0M8ZZZ7</accession>
<feature type="compositionally biased region" description="Low complexity" evidence="5">
    <location>
        <begin position="463"/>
        <end position="476"/>
    </location>
</feature>